<dbReference type="EMBL" id="CAACVI010000023">
    <property type="protein sequence ID" value="VEN74103.1"/>
    <property type="molecule type" value="Genomic_DNA"/>
</dbReference>
<keyword evidence="5 7" id="KW-1133">Transmembrane helix</keyword>
<dbReference type="AlphaFoldDB" id="A0A484HI10"/>
<organism evidence="9">
    <name type="scientific">uncultured Desulfobacteraceae bacterium</name>
    <dbReference type="NCBI Taxonomy" id="218296"/>
    <lineage>
        <taxon>Bacteria</taxon>
        <taxon>Pseudomonadati</taxon>
        <taxon>Thermodesulfobacteriota</taxon>
        <taxon>Desulfobacteria</taxon>
        <taxon>Desulfobacterales</taxon>
        <taxon>Desulfobacteraceae</taxon>
        <taxon>environmental samples</taxon>
    </lineage>
</organism>
<feature type="transmembrane region" description="Helical" evidence="7">
    <location>
        <begin position="159"/>
        <end position="176"/>
    </location>
</feature>
<dbReference type="InterPro" id="IPR036837">
    <property type="entry name" value="Cation_efflux_CTD_sf"/>
</dbReference>
<sequence>MKHNACKKCIDSVGNVNVIGNVLMIALKGYLGVVGGSKGLIADAIHSCADLLATIVMIIGLKISNRETSREYPYGYGKAEHVVAIVIYIFLFVIAGYIIYEGVLAIIEGREIVPCAIAAWGAVLSIFINELMFRLTHCAGTQANSPAIVAKAWETRTDVYSSIAVVIGIIGARLGFHFMDPLAAVVVGLLIFRTCVEMTREAVLSLMDRIPEGFSVDELQKRIAARIQDIVVDIVDVKVRDLGPDLEYIVKAMVPDCISIAEAEKVKDEIRRDVSELEERKTVVVVQLLAFNNDKKQNQTVIKREADETA</sequence>
<dbReference type="SUPFAM" id="SSF160240">
    <property type="entry name" value="Cation efflux protein cytoplasmic domain-like"/>
    <property type="match status" value="1"/>
</dbReference>
<keyword evidence="3" id="KW-0813">Transport</keyword>
<evidence type="ECO:0000313" key="9">
    <source>
        <dbReference type="EMBL" id="VEN74103.1"/>
    </source>
</evidence>
<name>A0A484HI10_9BACT</name>
<feature type="transmembrane region" description="Helical" evidence="7">
    <location>
        <begin position="112"/>
        <end position="133"/>
    </location>
</feature>
<evidence type="ECO:0000256" key="1">
    <source>
        <dbReference type="ARBA" id="ARBA00004141"/>
    </source>
</evidence>
<feature type="domain" description="Cation efflux protein transmembrane" evidence="8">
    <location>
        <begin position="18"/>
        <end position="207"/>
    </location>
</feature>
<feature type="transmembrane region" description="Helical" evidence="7">
    <location>
        <begin position="39"/>
        <end position="61"/>
    </location>
</feature>
<accession>A0A484HI10</accession>
<evidence type="ECO:0000256" key="5">
    <source>
        <dbReference type="ARBA" id="ARBA00022989"/>
    </source>
</evidence>
<dbReference type="GO" id="GO:0016020">
    <property type="term" value="C:membrane"/>
    <property type="evidence" value="ECO:0007669"/>
    <property type="project" value="UniProtKB-SubCell"/>
</dbReference>
<dbReference type="FunFam" id="1.20.1510.10:FF:000006">
    <property type="entry name" value="Divalent cation efflux transporter"/>
    <property type="match status" value="1"/>
</dbReference>
<gene>
    <name evidence="9" type="primary">mamB</name>
    <name evidence="9" type="ORF">EPICR_30033</name>
</gene>
<feature type="transmembrane region" description="Helical" evidence="7">
    <location>
        <begin position="82"/>
        <end position="100"/>
    </location>
</feature>
<dbReference type="NCBIfam" id="TIGR01297">
    <property type="entry name" value="CDF"/>
    <property type="match status" value="1"/>
</dbReference>
<evidence type="ECO:0000256" key="4">
    <source>
        <dbReference type="ARBA" id="ARBA00022692"/>
    </source>
</evidence>
<dbReference type="InterPro" id="IPR002524">
    <property type="entry name" value="Cation_efflux"/>
</dbReference>
<dbReference type="PANTHER" id="PTHR43840">
    <property type="entry name" value="MITOCHONDRIAL METAL TRANSPORTER 1-RELATED"/>
    <property type="match status" value="1"/>
</dbReference>
<comment type="subcellular location">
    <subcellularLocation>
        <location evidence="1">Membrane</location>
        <topology evidence="1">Multi-pass membrane protein</topology>
    </subcellularLocation>
</comment>
<dbReference type="SUPFAM" id="SSF161111">
    <property type="entry name" value="Cation efflux protein transmembrane domain-like"/>
    <property type="match status" value="1"/>
</dbReference>
<comment type="similarity">
    <text evidence="2">Belongs to the cation diffusion facilitator (CDF) transporter (TC 2.A.4) family.</text>
</comment>
<evidence type="ECO:0000256" key="3">
    <source>
        <dbReference type="ARBA" id="ARBA00022448"/>
    </source>
</evidence>
<dbReference type="Pfam" id="PF01545">
    <property type="entry name" value="Cation_efflux"/>
    <property type="match status" value="1"/>
</dbReference>
<evidence type="ECO:0000256" key="6">
    <source>
        <dbReference type="ARBA" id="ARBA00023136"/>
    </source>
</evidence>
<dbReference type="InterPro" id="IPR027469">
    <property type="entry name" value="Cation_efflux_TMD_sf"/>
</dbReference>
<dbReference type="InterPro" id="IPR058533">
    <property type="entry name" value="Cation_efflux_TM"/>
</dbReference>
<keyword evidence="4 7" id="KW-0812">Transmembrane</keyword>
<protein>
    <submittedName>
        <fullName evidence="9">Putative Magnetosome membrane protein MamB, Co/Zn/Cd cation transporter. Cation diffusion facilitator family</fullName>
    </submittedName>
</protein>
<dbReference type="PANTHER" id="PTHR43840:SF15">
    <property type="entry name" value="MITOCHONDRIAL METAL TRANSPORTER 1-RELATED"/>
    <property type="match status" value="1"/>
</dbReference>
<reference evidence="9" key="1">
    <citation type="submission" date="2019-01" db="EMBL/GenBank/DDBJ databases">
        <authorList>
            <consortium name="Genoscope - CEA"/>
            <person name="William W."/>
        </authorList>
    </citation>
    <scope>NUCLEOTIDE SEQUENCE</scope>
    <source>
        <strain evidence="9">CR-1</strain>
    </source>
</reference>
<dbReference type="Gene3D" id="3.30.70.1350">
    <property type="entry name" value="Cation efflux protein, cytoplasmic domain"/>
    <property type="match status" value="1"/>
</dbReference>
<dbReference type="Gene3D" id="1.20.1510.10">
    <property type="entry name" value="Cation efflux protein transmembrane domain"/>
    <property type="match status" value="1"/>
</dbReference>
<keyword evidence="6 7" id="KW-0472">Membrane</keyword>
<feature type="transmembrane region" description="Helical" evidence="7">
    <location>
        <begin position="12"/>
        <end position="33"/>
    </location>
</feature>
<dbReference type="GO" id="GO:0008324">
    <property type="term" value="F:monoatomic cation transmembrane transporter activity"/>
    <property type="evidence" value="ECO:0007669"/>
    <property type="project" value="InterPro"/>
</dbReference>
<dbReference type="InterPro" id="IPR050291">
    <property type="entry name" value="CDF_Transporter"/>
</dbReference>
<evidence type="ECO:0000256" key="7">
    <source>
        <dbReference type="SAM" id="Phobius"/>
    </source>
</evidence>
<evidence type="ECO:0000256" key="2">
    <source>
        <dbReference type="ARBA" id="ARBA00008114"/>
    </source>
</evidence>
<evidence type="ECO:0000259" key="8">
    <source>
        <dbReference type="Pfam" id="PF01545"/>
    </source>
</evidence>
<proteinExistence type="inferred from homology"/>